<gene>
    <name evidence="1" type="ORF">F7725_008868</name>
</gene>
<evidence type="ECO:0000313" key="2">
    <source>
        <dbReference type="Proteomes" id="UP000518266"/>
    </source>
</evidence>
<comment type="caution">
    <text evidence="1">The sequence shown here is derived from an EMBL/GenBank/DDBJ whole genome shotgun (WGS) entry which is preliminary data.</text>
</comment>
<dbReference type="Proteomes" id="UP000518266">
    <property type="component" value="Unassembled WGS sequence"/>
</dbReference>
<keyword evidence="2" id="KW-1185">Reference proteome</keyword>
<evidence type="ECO:0000313" key="1">
    <source>
        <dbReference type="EMBL" id="KAF3857009.1"/>
    </source>
</evidence>
<protein>
    <submittedName>
        <fullName evidence="1">Uncharacterized protein</fullName>
    </submittedName>
</protein>
<accession>A0A7J5Z7D7</accession>
<proteinExistence type="predicted"/>
<organism evidence="1 2">
    <name type="scientific">Dissostichus mawsoni</name>
    <name type="common">Antarctic cod</name>
    <dbReference type="NCBI Taxonomy" id="36200"/>
    <lineage>
        <taxon>Eukaryota</taxon>
        <taxon>Metazoa</taxon>
        <taxon>Chordata</taxon>
        <taxon>Craniata</taxon>
        <taxon>Vertebrata</taxon>
        <taxon>Euteleostomi</taxon>
        <taxon>Actinopterygii</taxon>
        <taxon>Neopterygii</taxon>
        <taxon>Teleostei</taxon>
        <taxon>Neoteleostei</taxon>
        <taxon>Acanthomorphata</taxon>
        <taxon>Eupercaria</taxon>
        <taxon>Perciformes</taxon>
        <taxon>Notothenioidei</taxon>
        <taxon>Nototheniidae</taxon>
        <taxon>Dissostichus</taxon>
    </lineage>
</organism>
<reference evidence="1 2" key="1">
    <citation type="submission" date="2020-03" db="EMBL/GenBank/DDBJ databases">
        <title>Dissostichus mawsoni Genome sequencing and assembly.</title>
        <authorList>
            <person name="Park H."/>
        </authorList>
    </citation>
    <scope>NUCLEOTIDE SEQUENCE [LARGE SCALE GENOMIC DNA]</scope>
    <source>
        <strain evidence="1">DM0001</strain>
        <tissue evidence="1">Muscle</tissue>
    </source>
</reference>
<dbReference type="EMBL" id="JAAKFY010000005">
    <property type="protein sequence ID" value="KAF3857009.1"/>
    <property type="molecule type" value="Genomic_DNA"/>
</dbReference>
<name>A0A7J5Z7D7_DISMA</name>
<dbReference type="AlphaFoldDB" id="A0A7J5Z7D7"/>
<sequence length="116" mass="12971">MMSRSILVSLLRRSVSQMSPYICRNTHLHVSDRYFLRTCSRSSCSLSSGLLGFWESFESSWSPCSLKRPIQLSLTFDLCGGAVVSELGALRPPVHQEVDDCGCHRGCRKESETSPK</sequence>